<dbReference type="Gene3D" id="3.30.300.30">
    <property type="match status" value="1"/>
</dbReference>
<evidence type="ECO:0000259" key="5">
    <source>
        <dbReference type="Pfam" id="PF00501"/>
    </source>
</evidence>
<dbReference type="PROSITE" id="PS00455">
    <property type="entry name" value="AMP_BINDING"/>
    <property type="match status" value="1"/>
</dbReference>
<dbReference type="SUPFAM" id="SSF56801">
    <property type="entry name" value="Acetyl-CoA synthetase-like"/>
    <property type="match status" value="1"/>
</dbReference>
<keyword evidence="3" id="KW-0547">Nucleotide-binding</keyword>
<organism evidence="6 7">
    <name type="scientific">Vibrio splendidus</name>
    <dbReference type="NCBI Taxonomy" id="29497"/>
    <lineage>
        <taxon>Bacteria</taxon>
        <taxon>Pseudomonadati</taxon>
        <taxon>Pseudomonadota</taxon>
        <taxon>Gammaproteobacteria</taxon>
        <taxon>Vibrionales</taxon>
        <taxon>Vibrionaceae</taxon>
        <taxon>Vibrio</taxon>
    </lineage>
</organism>
<sequence length="480" mass="53390">MMRPQSNHHPLWVQWAQQNPHQPALVTANRAYTWQQVTALVSEYQQQLSRQGLSEGDVLTIVGKNQAEVIPVYLAALNLGVVCAFTMPQPVSRLKQKLDSLYSENDNNFVWLLDSCGIELSEVLPLNVKLLTLPSLQKLSEINTATGFIEPQTKADSCFEPNCLATIVFTSGSTGNPKAVAHTLEQHLCSAQGLLDVFCFEQDDTWLLSLPMYHVSGLAIVHRWLAAGGCIKIGSGQLETDIEGCSHASLVATQLHRLLKSKQALTLTHVLLGGSHIPEELGLQAQQMGIETWLGYGMTEAASTVTAKPVDSTRTAGFVLNHRQLKIEDQRIFIGGDTLASGYYHQGELTPLVDVQGWFDSKDLGEWDGEQVSIIGRADNQFISGGENIHCEEIERALTKLSEVKQAFVIPVEDREFGFRPVAIIDCDELPTKGWFAEQLQGSLERFKFPIEYYQMPEQEQQGIKVSRAGLAFWLFQRRN</sequence>
<keyword evidence="1" id="KW-0474">Menaquinone biosynthesis</keyword>
<name>A0A2N7JNE6_VIBSP</name>
<keyword evidence="2 6" id="KW-0436">Ligase</keyword>
<dbReference type="InterPro" id="IPR050237">
    <property type="entry name" value="ATP-dep_AMP-bd_enzyme"/>
</dbReference>
<gene>
    <name evidence="6" type="ORF">BCT54_06015</name>
</gene>
<comment type="caution">
    <text evidence="6">The sequence shown here is derived from an EMBL/GenBank/DDBJ whole genome shotgun (WGS) entry which is preliminary data.</text>
</comment>
<dbReference type="Proteomes" id="UP000235533">
    <property type="component" value="Unassembled WGS sequence"/>
</dbReference>
<dbReference type="GO" id="GO:0005524">
    <property type="term" value="F:ATP binding"/>
    <property type="evidence" value="ECO:0007669"/>
    <property type="project" value="UniProtKB-KW"/>
</dbReference>
<evidence type="ECO:0000256" key="4">
    <source>
        <dbReference type="ARBA" id="ARBA00022840"/>
    </source>
</evidence>
<reference evidence="7" key="1">
    <citation type="submission" date="2016-07" db="EMBL/GenBank/DDBJ databases">
        <title>Nontailed viruses are major unrecognized killers of bacteria in the ocean.</title>
        <authorList>
            <person name="Kauffman K."/>
            <person name="Hussain F."/>
            <person name="Yang J."/>
            <person name="Arevalo P."/>
            <person name="Brown J."/>
            <person name="Cutler M."/>
            <person name="Kelly L."/>
            <person name="Polz M.F."/>
        </authorList>
    </citation>
    <scope>NUCLEOTIDE SEQUENCE [LARGE SCALE GENOMIC DNA]</scope>
    <source>
        <strain evidence="7">10N.261.48.B5</strain>
    </source>
</reference>
<evidence type="ECO:0000256" key="2">
    <source>
        <dbReference type="ARBA" id="ARBA00022598"/>
    </source>
</evidence>
<dbReference type="GO" id="GO:0008756">
    <property type="term" value="F:o-succinylbenzoate-CoA ligase activity"/>
    <property type="evidence" value="ECO:0007669"/>
    <property type="project" value="InterPro"/>
</dbReference>
<dbReference type="InterPro" id="IPR042099">
    <property type="entry name" value="ANL_N_sf"/>
</dbReference>
<feature type="domain" description="AMP-dependent synthetase/ligase" evidence="5">
    <location>
        <begin position="14"/>
        <end position="344"/>
    </location>
</feature>
<dbReference type="RefSeq" id="WP_102553056.1">
    <property type="nucleotide sequence ID" value="NZ_MCZF01000258.1"/>
</dbReference>
<keyword evidence="4" id="KW-0067">ATP-binding</keyword>
<dbReference type="InterPro" id="IPR045851">
    <property type="entry name" value="AMP-bd_C_sf"/>
</dbReference>
<dbReference type="NCBIfam" id="TIGR01923">
    <property type="entry name" value="menE"/>
    <property type="match status" value="1"/>
</dbReference>
<dbReference type="CDD" id="cd17630">
    <property type="entry name" value="OSB_MenE-like"/>
    <property type="match status" value="1"/>
</dbReference>
<evidence type="ECO:0000256" key="3">
    <source>
        <dbReference type="ARBA" id="ARBA00022741"/>
    </source>
</evidence>
<dbReference type="Pfam" id="PF00501">
    <property type="entry name" value="AMP-binding"/>
    <property type="match status" value="1"/>
</dbReference>
<dbReference type="AlphaFoldDB" id="A0A2N7JNE6"/>
<protein>
    <submittedName>
        <fullName evidence="6">O-succinylbenzoate--CoA ligase</fullName>
    </submittedName>
</protein>
<dbReference type="InterPro" id="IPR020845">
    <property type="entry name" value="AMP-binding_CS"/>
</dbReference>
<accession>A0A2N7JNE6</accession>
<dbReference type="PANTHER" id="PTHR43767:SF1">
    <property type="entry name" value="NONRIBOSOMAL PEPTIDE SYNTHASE PES1 (EUROFUNG)-RELATED"/>
    <property type="match status" value="1"/>
</dbReference>
<dbReference type="GO" id="GO:0009234">
    <property type="term" value="P:menaquinone biosynthetic process"/>
    <property type="evidence" value="ECO:0007669"/>
    <property type="project" value="UniProtKB-KW"/>
</dbReference>
<dbReference type="NCBIfam" id="NF006539">
    <property type="entry name" value="PRK09029.1"/>
    <property type="match status" value="1"/>
</dbReference>
<dbReference type="InterPro" id="IPR010192">
    <property type="entry name" value="MenE"/>
</dbReference>
<proteinExistence type="predicted"/>
<dbReference type="InterPro" id="IPR000873">
    <property type="entry name" value="AMP-dep_synth/lig_dom"/>
</dbReference>
<evidence type="ECO:0000313" key="6">
    <source>
        <dbReference type="EMBL" id="PMM43614.1"/>
    </source>
</evidence>
<evidence type="ECO:0000313" key="7">
    <source>
        <dbReference type="Proteomes" id="UP000235533"/>
    </source>
</evidence>
<dbReference type="PANTHER" id="PTHR43767">
    <property type="entry name" value="LONG-CHAIN-FATTY-ACID--COA LIGASE"/>
    <property type="match status" value="1"/>
</dbReference>
<dbReference type="Gene3D" id="3.40.50.12780">
    <property type="entry name" value="N-terminal domain of ligase-like"/>
    <property type="match status" value="1"/>
</dbReference>
<dbReference type="EMBL" id="MCZF01000258">
    <property type="protein sequence ID" value="PMM43614.1"/>
    <property type="molecule type" value="Genomic_DNA"/>
</dbReference>
<evidence type="ECO:0000256" key="1">
    <source>
        <dbReference type="ARBA" id="ARBA00022428"/>
    </source>
</evidence>